<dbReference type="InterPro" id="IPR010730">
    <property type="entry name" value="HET"/>
</dbReference>
<name>A0A6A6ZVE4_9PLEO</name>
<dbReference type="OrthoDB" id="5135333at2759"/>
<feature type="domain" description="Heterokaryon incompatibility" evidence="1">
    <location>
        <begin position="175"/>
        <end position="319"/>
    </location>
</feature>
<protein>
    <submittedName>
        <fullName evidence="2">HET-domain-containing protein</fullName>
    </submittedName>
</protein>
<organism evidence="2 3">
    <name type="scientific">Ophiobolus disseminans</name>
    <dbReference type="NCBI Taxonomy" id="1469910"/>
    <lineage>
        <taxon>Eukaryota</taxon>
        <taxon>Fungi</taxon>
        <taxon>Dikarya</taxon>
        <taxon>Ascomycota</taxon>
        <taxon>Pezizomycotina</taxon>
        <taxon>Dothideomycetes</taxon>
        <taxon>Pleosporomycetidae</taxon>
        <taxon>Pleosporales</taxon>
        <taxon>Pleosporineae</taxon>
        <taxon>Phaeosphaeriaceae</taxon>
        <taxon>Ophiobolus</taxon>
    </lineage>
</organism>
<dbReference type="Proteomes" id="UP000799424">
    <property type="component" value="Unassembled WGS sequence"/>
</dbReference>
<sequence length="676" mass="76392">MARMQSGSLLSEDRFCEPCLHVDFDEIPCGTSAPDMDILMSSTKGVIMTNKECPSCRLITHHITSFPDADTIPYAAIVALRRCNFKFEGESSQNENEAYLQTLFTTSGSRSVVRARQLSAHVDVGLLKRRLHYYGESHEHYKDKSKRLEAEANISVSLVDVQEQRLVTATLRVKYVALSYVWGSTAEGLLKHSTMDRFQRQGSLNEDCVPRLITDVMELVAAMGEKYLWVDSACIIQDDLQDKQRQLSIMDRIYSHASLTIIAAVDDANTPFPRWTRAKSPDVARLQSELLGAIRYTTGHPMLDMTMRQTTWDTRDWTFRKGLLARRALIFTEKQVYWNGPEESWSEDRHTEFEDIRLLPTGQNSLFAELDSSQILSENDAARIQFFCALAAYLLKAERYSERKFGDNADVLWAFLGVLKLLKPRFPKGFIWGLPCDYLVAVLLWGSCCPHDQTEGHALQSGDRTFFRLPFPSWCWIAKGQNVWYGKCPGKAIESRVQWHEPTQYNEGYDFANTDAKLLKNLQSAVFLGAEALQVDPKLLSFALLHFTAQLATLEMQLIPRPQDPDHISVLARILLPSGAVIGQLLILKNVLHRCDHGSGEFILLSVNTGTKCVTSSNADGHLVDVETQAPKANIMFIRWRKSLQGKPYAVRIALTSVEETAWNTVETTKKIIVLG</sequence>
<dbReference type="AlphaFoldDB" id="A0A6A6ZVE4"/>
<reference evidence="2" key="1">
    <citation type="journal article" date="2020" name="Stud. Mycol.">
        <title>101 Dothideomycetes genomes: a test case for predicting lifestyles and emergence of pathogens.</title>
        <authorList>
            <person name="Haridas S."/>
            <person name="Albert R."/>
            <person name="Binder M."/>
            <person name="Bloem J."/>
            <person name="Labutti K."/>
            <person name="Salamov A."/>
            <person name="Andreopoulos B."/>
            <person name="Baker S."/>
            <person name="Barry K."/>
            <person name="Bills G."/>
            <person name="Bluhm B."/>
            <person name="Cannon C."/>
            <person name="Castanera R."/>
            <person name="Culley D."/>
            <person name="Daum C."/>
            <person name="Ezra D."/>
            <person name="Gonzalez J."/>
            <person name="Henrissat B."/>
            <person name="Kuo A."/>
            <person name="Liang C."/>
            <person name="Lipzen A."/>
            <person name="Lutzoni F."/>
            <person name="Magnuson J."/>
            <person name="Mondo S."/>
            <person name="Nolan M."/>
            <person name="Ohm R."/>
            <person name="Pangilinan J."/>
            <person name="Park H.-J."/>
            <person name="Ramirez L."/>
            <person name="Alfaro M."/>
            <person name="Sun H."/>
            <person name="Tritt A."/>
            <person name="Yoshinaga Y."/>
            <person name="Zwiers L.-H."/>
            <person name="Turgeon B."/>
            <person name="Goodwin S."/>
            <person name="Spatafora J."/>
            <person name="Crous P."/>
            <person name="Grigoriev I."/>
        </authorList>
    </citation>
    <scope>NUCLEOTIDE SEQUENCE</scope>
    <source>
        <strain evidence="2">CBS 113818</strain>
    </source>
</reference>
<dbReference type="PANTHER" id="PTHR33112">
    <property type="entry name" value="DOMAIN PROTEIN, PUTATIVE-RELATED"/>
    <property type="match status" value="1"/>
</dbReference>
<dbReference type="PANTHER" id="PTHR33112:SF12">
    <property type="entry name" value="HETEROKARYON INCOMPATIBILITY DOMAIN-CONTAINING PROTEIN"/>
    <property type="match status" value="1"/>
</dbReference>
<gene>
    <name evidence="2" type="ORF">CC86DRAFT_446857</name>
</gene>
<proteinExistence type="predicted"/>
<evidence type="ECO:0000313" key="3">
    <source>
        <dbReference type="Proteomes" id="UP000799424"/>
    </source>
</evidence>
<evidence type="ECO:0000313" key="2">
    <source>
        <dbReference type="EMBL" id="KAF2824708.1"/>
    </source>
</evidence>
<evidence type="ECO:0000259" key="1">
    <source>
        <dbReference type="Pfam" id="PF06985"/>
    </source>
</evidence>
<dbReference type="Pfam" id="PF06985">
    <property type="entry name" value="HET"/>
    <property type="match status" value="1"/>
</dbReference>
<dbReference type="EMBL" id="MU006229">
    <property type="protein sequence ID" value="KAF2824708.1"/>
    <property type="molecule type" value="Genomic_DNA"/>
</dbReference>
<accession>A0A6A6ZVE4</accession>
<keyword evidence="3" id="KW-1185">Reference proteome</keyword>